<protein>
    <submittedName>
        <fullName evidence="2">Asp23/Gls24 family envelope stress response protein</fullName>
    </submittedName>
</protein>
<proteinExistence type="inferred from homology"/>
<evidence type="ECO:0000313" key="3">
    <source>
        <dbReference type="Proteomes" id="UP001218246"/>
    </source>
</evidence>
<reference evidence="2 3" key="1">
    <citation type="submission" date="2023-04" db="EMBL/GenBank/DDBJ databases">
        <title>Ectobacillus antri isolated from activated sludge.</title>
        <authorList>
            <person name="Yan P."/>
            <person name="Liu X."/>
        </authorList>
    </citation>
    <scope>NUCLEOTIDE SEQUENCE [LARGE SCALE GENOMIC DNA]</scope>
    <source>
        <strain evidence="2 3">C18H</strain>
    </source>
</reference>
<dbReference type="PANTHER" id="PTHR34297">
    <property type="entry name" value="HYPOTHETICAL CYTOSOLIC PROTEIN-RELATED"/>
    <property type="match status" value="1"/>
</dbReference>
<dbReference type="Pfam" id="PF03780">
    <property type="entry name" value="Asp23"/>
    <property type="match status" value="1"/>
</dbReference>
<sequence>MGLELINPLETWHKADRTLKELIHLLVCEVNGVLYTVSNIRETLFGIACSKRVEKGITLSYEETGIVVRIKVALSLCFPILETCCFVQEHVKKEVETMIGMPVQAVHVHVVRVVKK</sequence>
<dbReference type="PANTHER" id="PTHR34297:SF2">
    <property type="entry name" value="ASP23_GLS24 FAMILY ENVELOPE STRESS RESPONSE PROTEIN"/>
    <property type="match status" value="1"/>
</dbReference>
<accession>A0ABT6H220</accession>
<keyword evidence="3" id="KW-1185">Reference proteome</keyword>
<dbReference type="EMBL" id="JARULN010000001">
    <property type="protein sequence ID" value="MDG5752481.1"/>
    <property type="molecule type" value="Genomic_DNA"/>
</dbReference>
<comment type="similarity">
    <text evidence="1">Belongs to the asp23 family.</text>
</comment>
<dbReference type="RefSeq" id="WP_278017874.1">
    <property type="nucleotide sequence ID" value="NZ_JARRRY010000001.1"/>
</dbReference>
<name>A0ABT6H220_9BACI</name>
<evidence type="ECO:0000313" key="2">
    <source>
        <dbReference type="EMBL" id="MDG5752481.1"/>
    </source>
</evidence>
<dbReference type="Proteomes" id="UP001218246">
    <property type="component" value="Unassembled WGS sequence"/>
</dbReference>
<gene>
    <name evidence="2" type="ORF">P6P90_00510</name>
</gene>
<evidence type="ECO:0000256" key="1">
    <source>
        <dbReference type="ARBA" id="ARBA00005721"/>
    </source>
</evidence>
<dbReference type="InterPro" id="IPR005531">
    <property type="entry name" value="Asp23"/>
</dbReference>
<organism evidence="2 3">
    <name type="scientific">Ectobacillus antri</name>
    <dbReference type="NCBI Taxonomy" id="2486280"/>
    <lineage>
        <taxon>Bacteria</taxon>
        <taxon>Bacillati</taxon>
        <taxon>Bacillota</taxon>
        <taxon>Bacilli</taxon>
        <taxon>Bacillales</taxon>
        <taxon>Bacillaceae</taxon>
        <taxon>Ectobacillus</taxon>
    </lineage>
</organism>
<comment type="caution">
    <text evidence="2">The sequence shown here is derived from an EMBL/GenBank/DDBJ whole genome shotgun (WGS) entry which is preliminary data.</text>
</comment>